<dbReference type="InterPro" id="IPR031827">
    <property type="entry name" value="DUF4746"/>
</dbReference>
<dbReference type="OrthoDB" id="10263751at2759"/>
<gene>
    <name evidence="2" type="ORF">NTEN_LOCUS3224</name>
</gene>
<keyword evidence="3" id="KW-1185">Reference proteome</keyword>
<evidence type="ECO:0000259" key="1">
    <source>
        <dbReference type="Pfam" id="PF15928"/>
    </source>
</evidence>
<feature type="non-terminal residue" evidence="2">
    <location>
        <position position="190"/>
    </location>
</feature>
<evidence type="ECO:0000313" key="3">
    <source>
        <dbReference type="Proteomes" id="UP000479000"/>
    </source>
</evidence>
<reference evidence="2 3" key="1">
    <citation type="submission" date="2020-02" db="EMBL/GenBank/DDBJ databases">
        <authorList>
            <person name="Ferguson B K."/>
        </authorList>
    </citation>
    <scope>NUCLEOTIDE SEQUENCE [LARGE SCALE GENOMIC DNA]</scope>
</reference>
<dbReference type="Proteomes" id="UP000479000">
    <property type="component" value="Unassembled WGS sequence"/>
</dbReference>
<protein>
    <recommendedName>
        <fullName evidence="1">DUF4746 domain-containing protein</fullName>
    </recommendedName>
</protein>
<sequence length="190" mass="21930">MVIALEKKTSDPMLTLAALKPLYLSPNTRSGTQEIERWFPPPIEWSAEPDPWEPPPAPPVNYWVDEDENYWIEEERTGEDGEVRLGRRLVRLADGTTVEDGEWKPIPEAEPELPPSQLRPSIQALCHTSKLTRFTFRTNVLVNNKNYEIRSTTTRCRWSIRKCAYSSCTRAMLGDAHYFRCGLPQISKWP</sequence>
<dbReference type="EMBL" id="CADCXU010005036">
    <property type="protein sequence ID" value="CAA9996804.1"/>
    <property type="molecule type" value="Genomic_DNA"/>
</dbReference>
<feature type="domain" description="DUF4746" evidence="1">
    <location>
        <begin position="1"/>
        <end position="44"/>
    </location>
</feature>
<organism evidence="2 3">
    <name type="scientific">Nesidiocoris tenuis</name>
    <dbReference type="NCBI Taxonomy" id="355587"/>
    <lineage>
        <taxon>Eukaryota</taxon>
        <taxon>Metazoa</taxon>
        <taxon>Ecdysozoa</taxon>
        <taxon>Arthropoda</taxon>
        <taxon>Hexapoda</taxon>
        <taxon>Insecta</taxon>
        <taxon>Pterygota</taxon>
        <taxon>Neoptera</taxon>
        <taxon>Paraneoptera</taxon>
        <taxon>Hemiptera</taxon>
        <taxon>Heteroptera</taxon>
        <taxon>Panheteroptera</taxon>
        <taxon>Cimicomorpha</taxon>
        <taxon>Miridae</taxon>
        <taxon>Dicyphina</taxon>
        <taxon>Nesidiocoris</taxon>
    </lineage>
</organism>
<dbReference type="AlphaFoldDB" id="A0A6H5G2M7"/>
<dbReference type="Pfam" id="PF15928">
    <property type="entry name" value="DUF4746"/>
    <property type="match status" value="1"/>
</dbReference>
<proteinExistence type="predicted"/>
<evidence type="ECO:0000313" key="2">
    <source>
        <dbReference type="EMBL" id="CAA9996804.1"/>
    </source>
</evidence>
<name>A0A6H5G2M7_9HEMI</name>
<accession>A0A6H5G2M7</accession>